<feature type="compositionally biased region" description="Basic and acidic residues" evidence="5">
    <location>
        <begin position="32"/>
        <end position="50"/>
    </location>
</feature>
<dbReference type="AlphaFoldDB" id="A0A0P1KL76"/>
<comment type="subcellular location">
    <subcellularLocation>
        <location evidence="1">Golgi apparatus</location>
    </subcellularLocation>
</comment>
<keyword evidence="2" id="KW-0333">Golgi apparatus</keyword>
<evidence type="ECO:0000256" key="3">
    <source>
        <dbReference type="ARBA" id="ARBA00023054"/>
    </source>
</evidence>
<evidence type="ECO:0000256" key="1">
    <source>
        <dbReference type="ARBA" id="ARBA00004555"/>
    </source>
</evidence>
<dbReference type="PANTHER" id="PTHR18921">
    <property type="entry name" value="MYOSIN HEAVY CHAIN - RELATED"/>
    <property type="match status" value="1"/>
</dbReference>
<dbReference type="Proteomes" id="UP000236544">
    <property type="component" value="Unassembled WGS sequence"/>
</dbReference>
<dbReference type="GO" id="GO:0006888">
    <property type="term" value="P:endoplasmic reticulum to Golgi vesicle-mediated transport"/>
    <property type="evidence" value="ECO:0007669"/>
    <property type="project" value="TreeGrafter"/>
</dbReference>
<dbReference type="Gene3D" id="1.10.287.1490">
    <property type="match status" value="1"/>
</dbReference>
<dbReference type="GO" id="GO:0031267">
    <property type="term" value="F:small GTPase binding"/>
    <property type="evidence" value="ECO:0007669"/>
    <property type="project" value="TreeGrafter"/>
</dbReference>
<protein>
    <submittedName>
        <fullName evidence="7">LAQU0S01e06678g1_1</fullName>
    </submittedName>
</protein>
<proteinExistence type="predicted"/>
<keyword evidence="3 4" id="KW-0175">Coiled coil</keyword>
<feature type="region of interest" description="Disordered" evidence="5">
    <location>
        <begin position="1"/>
        <end position="109"/>
    </location>
</feature>
<organism evidence="7 8">
    <name type="scientific">Lachancea quebecensis</name>
    <dbReference type="NCBI Taxonomy" id="1654605"/>
    <lineage>
        <taxon>Eukaryota</taxon>
        <taxon>Fungi</taxon>
        <taxon>Dikarya</taxon>
        <taxon>Ascomycota</taxon>
        <taxon>Saccharomycotina</taxon>
        <taxon>Saccharomycetes</taxon>
        <taxon>Saccharomycetales</taxon>
        <taxon>Saccharomycetaceae</taxon>
        <taxon>Lachancea</taxon>
    </lineage>
</organism>
<accession>A0A0P1KL76</accession>
<keyword evidence="8" id="KW-1185">Reference proteome</keyword>
<feature type="compositionally biased region" description="Basic residues" evidence="5">
    <location>
        <begin position="1"/>
        <end position="13"/>
    </location>
</feature>
<feature type="domain" description="GRIP" evidence="6">
    <location>
        <begin position="379"/>
        <end position="430"/>
    </location>
</feature>
<evidence type="ECO:0000313" key="7">
    <source>
        <dbReference type="EMBL" id="CUS20442.1"/>
    </source>
</evidence>
<reference evidence="8" key="1">
    <citation type="submission" date="2015-10" db="EMBL/GenBank/DDBJ databases">
        <authorList>
            <person name="Devillers H."/>
        </authorList>
    </citation>
    <scope>NUCLEOTIDE SEQUENCE [LARGE SCALE GENOMIC DNA]</scope>
</reference>
<dbReference type="PANTHER" id="PTHR18921:SF2">
    <property type="entry name" value="THYROID RECEPTOR-INTERACTING PROTEIN 11"/>
    <property type="match status" value="1"/>
</dbReference>
<dbReference type="Pfam" id="PF10375">
    <property type="entry name" value="GRAB"/>
    <property type="match status" value="1"/>
</dbReference>
<name>A0A0P1KL76_9SACH</name>
<evidence type="ECO:0000256" key="4">
    <source>
        <dbReference type="SAM" id="Coils"/>
    </source>
</evidence>
<feature type="coiled-coil region" evidence="4">
    <location>
        <begin position="235"/>
        <end position="329"/>
    </location>
</feature>
<evidence type="ECO:0000256" key="5">
    <source>
        <dbReference type="SAM" id="MobiDB-lite"/>
    </source>
</evidence>
<dbReference type="PROSITE" id="PS50913">
    <property type="entry name" value="GRIP"/>
    <property type="match status" value="1"/>
</dbReference>
<evidence type="ECO:0000256" key="2">
    <source>
        <dbReference type="ARBA" id="ARBA00023034"/>
    </source>
</evidence>
<dbReference type="GO" id="GO:0007030">
    <property type="term" value="P:Golgi organization"/>
    <property type="evidence" value="ECO:0007669"/>
    <property type="project" value="TreeGrafter"/>
</dbReference>
<gene>
    <name evidence="7" type="ORF">LAQU0_S01e06678g</name>
</gene>
<dbReference type="OrthoDB" id="425925at2759"/>
<dbReference type="InterPro" id="IPR000237">
    <property type="entry name" value="GRIP_dom"/>
</dbReference>
<evidence type="ECO:0000313" key="8">
    <source>
        <dbReference type="Proteomes" id="UP000236544"/>
    </source>
</evidence>
<sequence length="462" mass="53311">MAKNKKKASKPKHEKKEPVEADCVASEPELADSQHEPASEKGLESIADDKTAEDEASLRKEVQHLQNELANLKLQLEKQAETESEDHEDEKSGKDDKNAEEKEELTMQLAKVQEERDQFENQYNSLLSRLSSMKSVFNKMRESQEELDSCQEQLREYESQNLSLRNKLENSNREHEDLQNTVATLNQEVSGLNDECELLSQELSEAVKKSSKFEEDLKIMLSQTADERRTWESKFKELELLLSNRKQDMESLKEEREDLKQRLEKSERLKEASEASLTELERQLELQQQTGEEIVSEKVKQIQTLEAQVQEYRIKNEKNELELANLLSQAEGMKGVMEQKEALQQECKERLLQIGKLRHEAIILNEHLTKALAMLKKSSDSETVDKELISNLLISFVAIPRADPKKFEVLELISSFLNWDDDKKQQAGLIYAANGQRPNTNGSRTQNFVSLWTEFLEKESVN</sequence>
<dbReference type="EMBL" id="LN890560">
    <property type="protein sequence ID" value="CUS20442.1"/>
    <property type="molecule type" value="Genomic_DNA"/>
</dbReference>
<feature type="compositionally biased region" description="Basic and acidic residues" evidence="5">
    <location>
        <begin position="89"/>
        <end position="100"/>
    </location>
</feature>
<dbReference type="GO" id="GO:0005794">
    <property type="term" value="C:Golgi apparatus"/>
    <property type="evidence" value="ECO:0007669"/>
    <property type="project" value="UniProtKB-SubCell"/>
</dbReference>
<dbReference type="InterPro" id="IPR019459">
    <property type="entry name" value="GRAB"/>
</dbReference>
<evidence type="ECO:0000259" key="6">
    <source>
        <dbReference type="PROSITE" id="PS50913"/>
    </source>
</evidence>